<feature type="compositionally biased region" description="Polar residues" evidence="1">
    <location>
        <begin position="102"/>
        <end position="119"/>
    </location>
</feature>
<dbReference type="Proteomes" id="UP001396334">
    <property type="component" value="Unassembled WGS sequence"/>
</dbReference>
<name>A0ABR2SXM8_9ROSI</name>
<evidence type="ECO:0000313" key="2">
    <source>
        <dbReference type="EMBL" id="KAK9030000.1"/>
    </source>
</evidence>
<evidence type="ECO:0000256" key="1">
    <source>
        <dbReference type="SAM" id="MobiDB-lite"/>
    </source>
</evidence>
<sequence length="277" mass="30482">MASRTAGLIQDQNVNVRFNAGKGNVSKAQRKAGVGGRKPLGDLSNSVKPTPKQISKKENSKIIPFTGKEISALKLTHDSSKNKSLSKASEKVQATGRKALSDISNSGKPYSQGTSKKNQTAKVSILEEDLHRLADIAEEGCLHNREDCIKAQKRAISTNEFLRILGLDDFSKHSASAKEYSLSNKMEVNHSNRFSSHGSLAMDCLKDTSLLLLQPMSPPRNAEPDKMNVMLSEELSPPKHKSSRKLDSFAASPELLDQHMQWDDPKYIPSFKLIESP</sequence>
<dbReference type="PANTHER" id="PTHR35125:SF2">
    <property type="entry name" value="PROTEIN PATRONUS 2-LIKE"/>
    <property type="match status" value="1"/>
</dbReference>
<accession>A0ABR2SXM8</accession>
<feature type="region of interest" description="Disordered" evidence="1">
    <location>
        <begin position="20"/>
        <end position="56"/>
    </location>
</feature>
<dbReference type="PANTHER" id="PTHR35125">
    <property type="entry name" value="NEURON NAVIGATOR 1-LIKE-RELATED"/>
    <property type="match status" value="1"/>
</dbReference>
<proteinExistence type="predicted"/>
<comment type="caution">
    <text evidence="2">The sequence shown here is derived from an EMBL/GenBank/DDBJ whole genome shotgun (WGS) entry which is preliminary data.</text>
</comment>
<evidence type="ECO:0000313" key="3">
    <source>
        <dbReference type="Proteomes" id="UP001396334"/>
    </source>
</evidence>
<reference evidence="2 3" key="1">
    <citation type="journal article" date="2024" name="G3 (Bethesda)">
        <title>Genome assembly of Hibiscus sabdariffa L. provides insights into metabolisms of medicinal natural products.</title>
        <authorList>
            <person name="Kim T."/>
        </authorList>
    </citation>
    <scope>NUCLEOTIDE SEQUENCE [LARGE SCALE GENOMIC DNA]</scope>
    <source>
        <strain evidence="2">TK-2024</strain>
        <tissue evidence="2">Old leaves</tissue>
    </source>
</reference>
<dbReference type="EMBL" id="JBBPBN010000010">
    <property type="protein sequence ID" value="KAK9030000.1"/>
    <property type="molecule type" value="Genomic_DNA"/>
</dbReference>
<organism evidence="2 3">
    <name type="scientific">Hibiscus sabdariffa</name>
    <name type="common">roselle</name>
    <dbReference type="NCBI Taxonomy" id="183260"/>
    <lineage>
        <taxon>Eukaryota</taxon>
        <taxon>Viridiplantae</taxon>
        <taxon>Streptophyta</taxon>
        <taxon>Embryophyta</taxon>
        <taxon>Tracheophyta</taxon>
        <taxon>Spermatophyta</taxon>
        <taxon>Magnoliopsida</taxon>
        <taxon>eudicotyledons</taxon>
        <taxon>Gunneridae</taxon>
        <taxon>Pentapetalae</taxon>
        <taxon>rosids</taxon>
        <taxon>malvids</taxon>
        <taxon>Malvales</taxon>
        <taxon>Malvaceae</taxon>
        <taxon>Malvoideae</taxon>
        <taxon>Hibiscus</taxon>
    </lineage>
</organism>
<feature type="region of interest" description="Disordered" evidence="1">
    <location>
        <begin position="78"/>
        <end position="119"/>
    </location>
</feature>
<dbReference type="InterPro" id="IPR039326">
    <property type="entry name" value="Patronus"/>
</dbReference>
<keyword evidence="3" id="KW-1185">Reference proteome</keyword>
<protein>
    <submittedName>
        <fullName evidence="2">Uncharacterized protein</fullName>
    </submittedName>
</protein>
<gene>
    <name evidence="2" type="ORF">V6N11_031438</name>
</gene>